<dbReference type="InterPro" id="IPR009072">
    <property type="entry name" value="Histone-fold"/>
</dbReference>
<dbReference type="SUPFAM" id="SSF47113">
    <property type="entry name" value="Histone-fold"/>
    <property type="match status" value="1"/>
</dbReference>
<evidence type="ECO:0000256" key="1">
    <source>
        <dbReference type="ARBA" id="ARBA00006846"/>
    </source>
</evidence>
<protein>
    <submittedName>
        <fullName evidence="4">Core histone h2A/H2B/H3/H4 domain-containing protein</fullName>
    </submittedName>
</protein>
<evidence type="ECO:0000256" key="2">
    <source>
        <dbReference type="SAM" id="MobiDB-lite"/>
    </source>
</evidence>
<comment type="similarity">
    <text evidence="1">Belongs to the histone H2B family.</text>
</comment>
<dbReference type="GO" id="GO:0003677">
    <property type="term" value="F:DNA binding"/>
    <property type="evidence" value="ECO:0007669"/>
    <property type="project" value="InterPro"/>
</dbReference>
<sequence length="152" mass="16405">MSLKLKMKKEKTKPVTKKIENPDSIPNSKDANFSKALYRIHKRVHPDLAISSKAITGMNTIVNHLFHKLAAEASRLSPKANPIWTLSTDDVQTAVRLMIPGELCKNSVDAGTKAFAAHSASDSASITNDQNLMCILTAGLHASGLPGDTKKS</sequence>
<dbReference type="CDD" id="cd22910">
    <property type="entry name" value="HFD_H2B"/>
    <property type="match status" value="1"/>
</dbReference>
<evidence type="ECO:0000313" key="4">
    <source>
        <dbReference type="EMBL" id="KAI1710377.1"/>
    </source>
</evidence>
<name>A0AAD4N277_9BILA</name>
<feature type="domain" description="Core Histone H2A/H2B/H3" evidence="3">
    <location>
        <begin position="20"/>
        <end position="97"/>
    </location>
</feature>
<dbReference type="InterPro" id="IPR000558">
    <property type="entry name" value="Histone_H2B"/>
</dbReference>
<dbReference type="AlphaFoldDB" id="A0AAD4N277"/>
<organism evidence="4 5">
    <name type="scientific">Ditylenchus destructor</name>
    <dbReference type="NCBI Taxonomy" id="166010"/>
    <lineage>
        <taxon>Eukaryota</taxon>
        <taxon>Metazoa</taxon>
        <taxon>Ecdysozoa</taxon>
        <taxon>Nematoda</taxon>
        <taxon>Chromadorea</taxon>
        <taxon>Rhabditida</taxon>
        <taxon>Tylenchina</taxon>
        <taxon>Tylenchomorpha</taxon>
        <taxon>Sphaerularioidea</taxon>
        <taxon>Anguinidae</taxon>
        <taxon>Anguininae</taxon>
        <taxon>Ditylenchus</taxon>
    </lineage>
</organism>
<evidence type="ECO:0000313" key="5">
    <source>
        <dbReference type="Proteomes" id="UP001201812"/>
    </source>
</evidence>
<dbReference type="EMBL" id="JAKKPZ010000026">
    <property type="protein sequence ID" value="KAI1710377.1"/>
    <property type="molecule type" value="Genomic_DNA"/>
</dbReference>
<reference evidence="4" key="1">
    <citation type="submission" date="2022-01" db="EMBL/GenBank/DDBJ databases">
        <title>Genome Sequence Resource for Two Populations of Ditylenchus destructor, the Migratory Endoparasitic Phytonematode.</title>
        <authorList>
            <person name="Zhang H."/>
            <person name="Lin R."/>
            <person name="Xie B."/>
        </authorList>
    </citation>
    <scope>NUCLEOTIDE SEQUENCE</scope>
    <source>
        <strain evidence="4">BazhouSP</strain>
    </source>
</reference>
<accession>A0AAD4N277</accession>
<feature type="region of interest" description="Disordered" evidence="2">
    <location>
        <begin position="1"/>
        <end position="26"/>
    </location>
</feature>
<gene>
    <name evidence="4" type="ORF">DdX_10736</name>
</gene>
<dbReference type="GO" id="GO:0030527">
    <property type="term" value="F:structural constituent of chromatin"/>
    <property type="evidence" value="ECO:0007669"/>
    <property type="project" value="InterPro"/>
</dbReference>
<dbReference type="SMART" id="SM00427">
    <property type="entry name" value="H2B"/>
    <property type="match status" value="1"/>
</dbReference>
<dbReference type="Gene3D" id="1.10.20.10">
    <property type="entry name" value="Histone, subunit A"/>
    <property type="match status" value="1"/>
</dbReference>
<dbReference type="PRINTS" id="PR00621">
    <property type="entry name" value="HISTONEH2B"/>
</dbReference>
<feature type="compositionally biased region" description="Basic residues" evidence="2">
    <location>
        <begin position="1"/>
        <end position="16"/>
    </location>
</feature>
<proteinExistence type="inferred from homology"/>
<dbReference type="GO" id="GO:0046982">
    <property type="term" value="F:protein heterodimerization activity"/>
    <property type="evidence" value="ECO:0007669"/>
    <property type="project" value="InterPro"/>
</dbReference>
<keyword evidence="5" id="KW-1185">Reference proteome</keyword>
<dbReference type="PANTHER" id="PTHR23428">
    <property type="entry name" value="HISTONE H2B"/>
    <property type="match status" value="1"/>
</dbReference>
<evidence type="ECO:0000259" key="3">
    <source>
        <dbReference type="Pfam" id="PF00125"/>
    </source>
</evidence>
<dbReference type="Pfam" id="PF00125">
    <property type="entry name" value="Histone"/>
    <property type="match status" value="1"/>
</dbReference>
<dbReference type="InterPro" id="IPR007125">
    <property type="entry name" value="H2A/H2B/H3"/>
</dbReference>
<dbReference type="GO" id="GO:0000786">
    <property type="term" value="C:nucleosome"/>
    <property type="evidence" value="ECO:0007669"/>
    <property type="project" value="InterPro"/>
</dbReference>
<dbReference type="Proteomes" id="UP001201812">
    <property type="component" value="Unassembled WGS sequence"/>
</dbReference>
<comment type="caution">
    <text evidence="4">The sequence shown here is derived from an EMBL/GenBank/DDBJ whole genome shotgun (WGS) entry which is preliminary data.</text>
</comment>